<sequence>MAVALPPPPPDWPAQADLDYERVRVLGSGAFGEVWLARRRPENNKTSDEYVAIKGVSIKHKNEGATAAREIAILSELSHPNIIRLLDGYDPASKSARGRFMALSFIKGPDLGALLEKRGAIGLPLAQLIAKHLISACAYLHVRGVMHRDIKPDNIMLEGCKVGWVDDDLMWSNGSSCKNAVRKGRFKAVLSDFGFARATSPEDYNDKKKSGIFNSFIRRKSRIILRNKSAVGTKHFAAPEVEGTVHKKHDSDSALTECVSSYALISDAYSIGATLSELTTGVPPGQNIKEYVNSNRKQVKASPLQKFTKKLGEVGLGAHKKGGGPYDIQLRHLEELPDPISDLITSLMKKDVDSRLSVREAQDHKWIGGYDKLPQGDVPSHPDAEMVYLQNALAFK</sequence>
<feature type="domain" description="Protein kinase" evidence="5">
    <location>
        <begin position="20"/>
        <end position="367"/>
    </location>
</feature>
<dbReference type="PROSITE" id="PS00108">
    <property type="entry name" value="PROTEIN_KINASE_ST"/>
    <property type="match status" value="1"/>
</dbReference>
<evidence type="ECO:0000313" key="7">
    <source>
        <dbReference type="Proteomes" id="UP000001449"/>
    </source>
</evidence>
<dbReference type="SMART" id="SM00220">
    <property type="entry name" value="S_TKc"/>
    <property type="match status" value="1"/>
</dbReference>
<name>B8C341_THAPS</name>
<feature type="binding site" evidence="3">
    <location>
        <position position="54"/>
    </location>
    <ligand>
        <name>ATP</name>
        <dbReference type="ChEBI" id="CHEBI:30616"/>
    </ligand>
</feature>
<evidence type="ECO:0000256" key="1">
    <source>
        <dbReference type="ARBA" id="ARBA00022741"/>
    </source>
</evidence>
<dbReference type="InParanoid" id="B8C341"/>
<dbReference type="Gene3D" id="3.30.200.20">
    <property type="entry name" value="Phosphorylase Kinase, domain 1"/>
    <property type="match status" value="1"/>
</dbReference>
<dbReference type="RefSeq" id="XP_002290742.1">
    <property type="nucleotide sequence ID" value="XM_002290706.1"/>
</dbReference>
<evidence type="ECO:0000256" key="3">
    <source>
        <dbReference type="PROSITE-ProRule" id="PRU10141"/>
    </source>
</evidence>
<dbReference type="PANTHER" id="PTHR44167:SF30">
    <property type="entry name" value="PHOSPHORYLASE KINASE"/>
    <property type="match status" value="1"/>
</dbReference>
<dbReference type="Pfam" id="PF00069">
    <property type="entry name" value="Pkinase"/>
    <property type="match status" value="1"/>
</dbReference>
<dbReference type="GO" id="GO:0004674">
    <property type="term" value="F:protein serine/threonine kinase activity"/>
    <property type="evidence" value="ECO:0000318"/>
    <property type="project" value="GO_Central"/>
</dbReference>
<dbReference type="PANTHER" id="PTHR44167">
    <property type="entry name" value="OVARIAN-SPECIFIC SERINE/THREONINE-PROTEIN KINASE LOK-RELATED"/>
    <property type="match status" value="1"/>
</dbReference>
<comment type="similarity">
    <text evidence="4">Belongs to the protein kinase superfamily.</text>
</comment>
<evidence type="ECO:0000256" key="4">
    <source>
        <dbReference type="RuleBase" id="RU000304"/>
    </source>
</evidence>
<protein>
    <recommendedName>
        <fullName evidence="5">Protein kinase domain-containing protein</fullName>
    </recommendedName>
</protein>
<keyword evidence="4" id="KW-0418">Kinase</keyword>
<dbReference type="eggNOG" id="KOG0032">
    <property type="taxonomic scope" value="Eukaryota"/>
</dbReference>
<dbReference type="InterPro" id="IPR011009">
    <property type="entry name" value="Kinase-like_dom_sf"/>
</dbReference>
<dbReference type="InterPro" id="IPR017441">
    <property type="entry name" value="Protein_kinase_ATP_BS"/>
</dbReference>
<dbReference type="GO" id="GO:0005524">
    <property type="term" value="F:ATP binding"/>
    <property type="evidence" value="ECO:0007669"/>
    <property type="project" value="UniProtKB-UniRule"/>
</dbReference>
<dbReference type="GO" id="GO:0005634">
    <property type="term" value="C:nucleus"/>
    <property type="evidence" value="ECO:0000318"/>
    <property type="project" value="GO_Central"/>
</dbReference>
<keyword evidence="7" id="KW-1185">Reference proteome</keyword>
<organism evidence="6 7">
    <name type="scientific">Thalassiosira pseudonana</name>
    <name type="common">Marine diatom</name>
    <name type="synonym">Cyclotella nana</name>
    <dbReference type="NCBI Taxonomy" id="35128"/>
    <lineage>
        <taxon>Eukaryota</taxon>
        <taxon>Sar</taxon>
        <taxon>Stramenopiles</taxon>
        <taxon>Ochrophyta</taxon>
        <taxon>Bacillariophyta</taxon>
        <taxon>Coscinodiscophyceae</taxon>
        <taxon>Thalassiosirophycidae</taxon>
        <taxon>Thalassiosirales</taxon>
        <taxon>Thalassiosiraceae</taxon>
        <taxon>Thalassiosira</taxon>
    </lineage>
</organism>
<accession>B8C341</accession>
<dbReference type="PROSITE" id="PS00107">
    <property type="entry name" value="PROTEIN_KINASE_ATP"/>
    <property type="match status" value="1"/>
</dbReference>
<dbReference type="STRING" id="35128.B8C341"/>
<gene>
    <name evidence="6" type="ORF">THAPSDRAFT_5509</name>
</gene>
<dbReference type="AlphaFoldDB" id="B8C341"/>
<dbReference type="EMBL" id="CM000642">
    <property type="protein sequence ID" value="EED92494.1"/>
    <property type="molecule type" value="Genomic_DNA"/>
</dbReference>
<dbReference type="GO" id="GO:0044773">
    <property type="term" value="P:mitotic DNA damage checkpoint signaling"/>
    <property type="evidence" value="ECO:0000318"/>
    <property type="project" value="GO_Central"/>
</dbReference>
<evidence type="ECO:0000313" key="6">
    <source>
        <dbReference type="EMBL" id="EED92494.1"/>
    </source>
</evidence>
<reference evidence="6 7" key="2">
    <citation type="journal article" date="2008" name="Nature">
        <title>The Phaeodactylum genome reveals the evolutionary history of diatom genomes.</title>
        <authorList>
            <person name="Bowler C."/>
            <person name="Allen A.E."/>
            <person name="Badger J.H."/>
            <person name="Grimwood J."/>
            <person name="Jabbari K."/>
            <person name="Kuo A."/>
            <person name="Maheswari U."/>
            <person name="Martens C."/>
            <person name="Maumus F."/>
            <person name="Otillar R.P."/>
            <person name="Rayko E."/>
            <person name="Salamov A."/>
            <person name="Vandepoele K."/>
            <person name="Beszteri B."/>
            <person name="Gruber A."/>
            <person name="Heijde M."/>
            <person name="Katinka M."/>
            <person name="Mock T."/>
            <person name="Valentin K."/>
            <person name="Verret F."/>
            <person name="Berges J.A."/>
            <person name="Brownlee C."/>
            <person name="Cadoret J.P."/>
            <person name="Chiovitti A."/>
            <person name="Choi C.J."/>
            <person name="Coesel S."/>
            <person name="De Martino A."/>
            <person name="Detter J.C."/>
            <person name="Durkin C."/>
            <person name="Falciatore A."/>
            <person name="Fournet J."/>
            <person name="Haruta M."/>
            <person name="Huysman M.J."/>
            <person name="Jenkins B.D."/>
            <person name="Jiroutova K."/>
            <person name="Jorgensen R.E."/>
            <person name="Joubert Y."/>
            <person name="Kaplan A."/>
            <person name="Kroger N."/>
            <person name="Kroth P.G."/>
            <person name="La Roche J."/>
            <person name="Lindquist E."/>
            <person name="Lommer M."/>
            <person name="Martin-Jezequel V."/>
            <person name="Lopez P.J."/>
            <person name="Lucas S."/>
            <person name="Mangogna M."/>
            <person name="McGinnis K."/>
            <person name="Medlin L.K."/>
            <person name="Montsant A."/>
            <person name="Oudot-Le Secq M.P."/>
            <person name="Napoli C."/>
            <person name="Obornik M."/>
            <person name="Parker M.S."/>
            <person name="Petit J.L."/>
            <person name="Porcel B.M."/>
            <person name="Poulsen N."/>
            <person name="Robison M."/>
            <person name="Rychlewski L."/>
            <person name="Rynearson T.A."/>
            <person name="Schmutz J."/>
            <person name="Shapiro H."/>
            <person name="Siaut M."/>
            <person name="Stanley M."/>
            <person name="Sussman M.R."/>
            <person name="Taylor A.R."/>
            <person name="Vardi A."/>
            <person name="von Dassow P."/>
            <person name="Vyverman W."/>
            <person name="Willis A."/>
            <person name="Wyrwicz L.S."/>
            <person name="Rokhsar D.S."/>
            <person name="Weissenbach J."/>
            <person name="Armbrust E.V."/>
            <person name="Green B.R."/>
            <person name="Van de Peer Y."/>
            <person name="Grigoriev I.V."/>
        </authorList>
    </citation>
    <scope>NUCLEOTIDE SEQUENCE [LARGE SCALE GENOMIC DNA]</scope>
    <source>
        <strain evidence="6 7">CCMP1335</strain>
    </source>
</reference>
<dbReference type="InterPro" id="IPR008271">
    <property type="entry name" value="Ser/Thr_kinase_AS"/>
</dbReference>
<evidence type="ECO:0000256" key="2">
    <source>
        <dbReference type="ARBA" id="ARBA00022840"/>
    </source>
</evidence>
<keyword evidence="4" id="KW-0723">Serine/threonine-protein kinase</keyword>
<dbReference type="PaxDb" id="35128-Thaps5509"/>
<dbReference type="SUPFAM" id="SSF56112">
    <property type="entry name" value="Protein kinase-like (PK-like)"/>
    <property type="match status" value="1"/>
</dbReference>
<dbReference type="KEGG" id="tps:THAPSDRAFT_5509"/>
<keyword evidence="2 3" id="KW-0067">ATP-binding</keyword>
<keyword evidence="4" id="KW-0808">Transferase</keyword>
<reference evidence="6 7" key="1">
    <citation type="journal article" date="2004" name="Science">
        <title>The genome of the diatom Thalassiosira pseudonana: ecology, evolution, and metabolism.</title>
        <authorList>
            <person name="Armbrust E.V."/>
            <person name="Berges J.A."/>
            <person name="Bowler C."/>
            <person name="Green B.R."/>
            <person name="Martinez D."/>
            <person name="Putnam N.H."/>
            <person name="Zhou S."/>
            <person name="Allen A.E."/>
            <person name="Apt K.E."/>
            <person name="Bechner M."/>
            <person name="Brzezinski M.A."/>
            <person name="Chaal B.K."/>
            <person name="Chiovitti A."/>
            <person name="Davis A.K."/>
            <person name="Demarest M.S."/>
            <person name="Detter J.C."/>
            <person name="Glavina T."/>
            <person name="Goodstein D."/>
            <person name="Hadi M.Z."/>
            <person name="Hellsten U."/>
            <person name="Hildebrand M."/>
            <person name="Jenkins B.D."/>
            <person name="Jurka J."/>
            <person name="Kapitonov V.V."/>
            <person name="Kroger N."/>
            <person name="Lau W.W."/>
            <person name="Lane T.W."/>
            <person name="Larimer F.W."/>
            <person name="Lippmeier J.C."/>
            <person name="Lucas S."/>
            <person name="Medina M."/>
            <person name="Montsant A."/>
            <person name="Obornik M."/>
            <person name="Parker M.S."/>
            <person name="Palenik B."/>
            <person name="Pazour G.J."/>
            <person name="Richardson P.M."/>
            <person name="Rynearson T.A."/>
            <person name="Saito M.A."/>
            <person name="Schwartz D.C."/>
            <person name="Thamatrakoln K."/>
            <person name="Valentin K."/>
            <person name="Vardi A."/>
            <person name="Wilkerson F.P."/>
            <person name="Rokhsar D.S."/>
        </authorList>
    </citation>
    <scope>NUCLEOTIDE SEQUENCE [LARGE SCALE GENOMIC DNA]</scope>
    <source>
        <strain evidence="6 7">CCMP1335</strain>
    </source>
</reference>
<dbReference type="GeneID" id="7450105"/>
<dbReference type="OMA" id="REAQDHK"/>
<proteinExistence type="inferred from homology"/>
<keyword evidence="1 3" id="KW-0547">Nucleotide-binding</keyword>
<dbReference type="Proteomes" id="UP000001449">
    <property type="component" value="Chromosome 5"/>
</dbReference>
<dbReference type="Gene3D" id="1.10.510.10">
    <property type="entry name" value="Transferase(Phosphotransferase) domain 1"/>
    <property type="match status" value="1"/>
</dbReference>
<dbReference type="HOGENOM" id="CLU_579418_0_0_1"/>
<dbReference type="InterPro" id="IPR000719">
    <property type="entry name" value="Prot_kinase_dom"/>
</dbReference>
<dbReference type="PROSITE" id="PS50011">
    <property type="entry name" value="PROTEIN_KINASE_DOM"/>
    <property type="match status" value="1"/>
</dbReference>
<evidence type="ECO:0000259" key="5">
    <source>
        <dbReference type="PROSITE" id="PS50011"/>
    </source>
</evidence>